<keyword evidence="4" id="KW-1185">Reference proteome</keyword>
<organism evidence="3 4">
    <name type="scientific">Streptomyces uncialis</name>
    <dbReference type="NCBI Taxonomy" id="1048205"/>
    <lineage>
        <taxon>Bacteria</taxon>
        <taxon>Bacillati</taxon>
        <taxon>Actinomycetota</taxon>
        <taxon>Actinomycetes</taxon>
        <taxon>Kitasatosporales</taxon>
        <taxon>Streptomycetaceae</taxon>
        <taxon>Streptomyces</taxon>
    </lineage>
</organism>
<dbReference type="Pfam" id="PF08327">
    <property type="entry name" value="AHSA1"/>
    <property type="match status" value="1"/>
</dbReference>
<dbReference type="EMBL" id="LFBV01000011">
    <property type="protein sequence ID" value="OKH90587.1"/>
    <property type="molecule type" value="Genomic_DNA"/>
</dbReference>
<dbReference type="STRING" id="1048205.AB852_33740"/>
<dbReference type="Proteomes" id="UP000186455">
    <property type="component" value="Unassembled WGS sequence"/>
</dbReference>
<dbReference type="RefSeq" id="WP_073794618.1">
    <property type="nucleotide sequence ID" value="NZ_LFBV01000011.1"/>
</dbReference>
<feature type="domain" description="Activator of Hsp90 ATPase homologue 1/2-like C-terminal" evidence="2">
    <location>
        <begin position="35"/>
        <end position="148"/>
    </location>
</feature>
<dbReference type="InterPro" id="IPR023393">
    <property type="entry name" value="START-like_dom_sf"/>
</dbReference>
<reference evidence="3 4" key="1">
    <citation type="submission" date="2015-06" db="EMBL/GenBank/DDBJ databases">
        <title>Cloning and characterization of the uncialamcin biosynthetic gene cluster.</title>
        <authorList>
            <person name="Yan X."/>
            <person name="Huang T."/>
            <person name="Ge H."/>
            <person name="Shen B."/>
        </authorList>
    </citation>
    <scope>NUCLEOTIDE SEQUENCE [LARGE SCALE GENOMIC DNA]</scope>
    <source>
        <strain evidence="3 4">DCA2648</strain>
    </source>
</reference>
<dbReference type="InterPro" id="IPR013538">
    <property type="entry name" value="ASHA1/2-like_C"/>
</dbReference>
<protein>
    <submittedName>
        <fullName evidence="3">Polyketide cyclase</fullName>
    </submittedName>
</protein>
<sequence>MSDIVDRINDVHREVGGRTVPEGRARTVLLRRVYDFPAGDVWDACADPERISRWFLPVSGEFWLGGDYRLEGNAGGRILACEPPRLLRVSWLSGPDPGFGEVELRLTPEGTERTVLALEHAAVVPDGTWDRYGPGATGVGWDLTLLGLGRHLRTGAGALESGEWQDSPEAVEFMTRSSAAWGAAHRASGAEPAAAGAAAQATLAFYVPSAGGEGTPGAS</sequence>
<comment type="similarity">
    <text evidence="1">Belongs to the AHA1 family.</text>
</comment>
<dbReference type="CDD" id="cd08899">
    <property type="entry name" value="SRPBCC_CalC_Aha1-like_6"/>
    <property type="match status" value="1"/>
</dbReference>
<dbReference type="SUPFAM" id="SSF55961">
    <property type="entry name" value="Bet v1-like"/>
    <property type="match status" value="1"/>
</dbReference>
<proteinExistence type="inferred from homology"/>
<evidence type="ECO:0000313" key="3">
    <source>
        <dbReference type="EMBL" id="OKH90587.1"/>
    </source>
</evidence>
<comment type="caution">
    <text evidence="3">The sequence shown here is derived from an EMBL/GenBank/DDBJ whole genome shotgun (WGS) entry which is preliminary data.</text>
</comment>
<evidence type="ECO:0000259" key="2">
    <source>
        <dbReference type="Pfam" id="PF08327"/>
    </source>
</evidence>
<evidence type="ECO:0000256" key="1">
    <source>
        <dbReference type="ARBA" id="ARBA00006817"/>
    </source>
</evidence>
<evidence type="ECO:0000313" key="4">
    <source>
        <dbReference type="Proteomes" id="UP000186455"/>
    </source>
</evidence>
<dbReference type="Gene3D" id="3.30.530.20">
    <property type="match status" value="1"/>
</dbReference>
<name>A0A1Q4UYB1_9ACTN</name>
<dbReference type="AlphaFoldDB" id="A0A1Q4UYB1"/>
<accession>A0A1Q4UYB1</accession>
<gene>
    <name evidence="3" type="ORF">AB852_33740</name>
</gene>